<protein>
    <submittedName>
        <fullName evidence="3">Uncharacterized protein</fullName>
    </submittedName>
</protein>
<proteinExistence type="predicted"/>
<dbReference type="Proteomes" id="UP001378592">
    <property type="component" value="Unassembled WGS sequence"/>
</dbReference>
<sequence>MYRRKSKSNREKSGGAKVRLRRGPRCWGGGVDKFNIDKSLIHSFRNAHSLYKDEMKTQKNAAEREDEIRFQNKRKQSEIHELEAKREKMLAEASKISAEIEDLKK</sequence>
<dbReference type="EMBL" id="JAZDUA010000494">
    <property type="protein sequence ID" value="KAK7791827.1"/>
    <property type="molecule type" value="Genomic_DNA"/>
</dbReference>
<accession>A0AAN9YW97</accession>
<feature type="coiled-coil region" evidence="1">
    <location>
        <begin position="65"/>
        <end position="99"/>
    </location>
</feature>
<evidence type="ECO:0000313" key="3">
    <source>
        <dbReference type="EMBL" id="KAK7791827.1"/>
    </source>
</evidence>
<name>A0AAN9YW97_9ORTH</name>
<evidence type="ECO:0000313" key="4">
    <source>
        <dbReference type="Proteomes" id="UP001378592"/>
    </source>
</evidence>
<reference evidence="3 4" key="1">
    <citation type="submission" date="2024-03" db="EMBL/GenBank/DDBJ databases">
        <title>The genome assembly and annotation of the cricket Gryllus longicercus Weissman &amp; Gray.</title>
        <authorList>
            <person name="Szrajer S."/>
            <person name="Gray D."/>
            <person name="Ylla G."/>
        </authorList>
    </citation>
    <scope>NUCLEOTIDE SEQUENCE [LARGE SCALE GENOMIC DNA]</scope>
    <source>
        <strain evidence="3">DAG 2021-001</strain>
        <tissue evidence="3">Whole body minus gut</tissue>
    </source>
</reference>
<evidence type="ECO:0000256" key="2">
    <source>
        <dbReference type="SAM" id="MobiDB-lite"/>
    </source>
</evidence>
<dbReference type="AlphaFoldDB" id="A0AAN9YW97"/>
<gene>
    <name evidence="3" type="ORF">R5R35_001244</name>
</gene>
<comment type="caution">
    <text evidence="3">The sequence shown here is derived from an EMBL/GenBank/DDBJ whole genome shotgun (WGS) entry which is preliminary data.</text>
</comment>
<evidence type="ECO:0000256" key="1">
    <source>
        <dbReference type="SAM" id="Coils"/>
    </source>
</evidence>
<organism evidence="3 4">
    <name type="scientific">Gryllus longicercus</name>
    <dbReference type="NCBI Taxonomy" id="2509291"/>
    <lineage>
        <taxon>Eukaryota</taxon>
        <taxon>Metazoa</taxon>
        <taxon>Ecdysozoa</taxon>
        <taxon>Arthropoda</taxon>
        <taxon>Hexapoda</taxon>
        <taxon>Insecta</taxon>
        <taxon>Pterygota</taxon>
        <taxon>Neoptera</taxon>
        <taxon>Polyneoptera</taxon>
        <taxon>Orthoptera</taxon>
        <taxon>Ensifera</taxon>
        <taxon>Gryllidea</taxon>
        <taxon>Grylloidea</taxon>
        <taxon>Gryllidae</taxon>
        <taxon>Gryllinae</taxon>
        <taxon>Gryllus</taxon>
    </lineage>
</organism>
<keyword evidence="4" id="KW-1185">Reference proteome</keyword>
<feature type="region of interest" description="Disordered" evidence="2">
    <location>
        <begin position="1"/>
        <end position="21"/>
    </location>
</feature>
<keyword evidence="1" id="KW-0175">Coiled coil</keyword>